<feature type="region of interest" description="Disordered" evidence="1">
    <location>
        <begin position="329"/>
        <end position="380"/>
    </location>
</feature>
<dbReference type="EMBL" id="HBDZ01001136">
    <property type="protein sequence ID" value="CAD8229260.1"/>
    <property type="molecule type" value="Transcribed_RNA"/>
</dbReference>
<dbReference type="Gene3D" id="2.40.50.140">
    <property type="entry name" value="Nucleic acid-binding proteins"/>
    <property type="match status" value="1"/>
</dbReference>
<gene>
    <name evidence="2" type="ORF">PCOL08062_LOCUS893</name>
</gene>
<reference evidence="2" key="1">
    <citation type="submission" date="2021-01" db="EMBL/GenBank/DDBJ databases">
        <authorList>
            <person name="Corre E."/>
            <person name="Pelletier E."/>
            <person name="Niang G."/>
            <person name="Scheremetjew M."/>
            <person name="Finn R."/>
            <person name="Kale V."/>
            <person name="Holt S."/>
            <person name="Cochrane G."/>
            <person name="Meng A."/>
            <person name="Brown T."/>
            <person name="Cohen L."/>
        </authorList>
    </citation>
    <scope>NUCLEOTIDE SEQUENCE</scope>
    <source>
        <strain evidence="2">CCMP1413</strain>
    </source>
</reference>
<proteinExistence type="predicted"/>
<dbReference type="InterPro" id="IPR012340">
    <property type="entry name" value="NA-bd_OB-fold"/>
</dbReference>
<accession>A0A7R9XV07</accession>
<name>A0A7R9XV07_9VIRI</name>
<feature type="compositionally biased region" description="Low complexity" evidence="1">
    <location>
        <begin position="268"/>
        <end position="279"/>
    </location>
</feature>
<evidence type="ECO:0000313" key="2">
    <source>
        <dbReference type="EMBL" id="CAD8229260.1"/>
    </source>
</evidence>
<evidence type="ECO:0000256" key="1">
    <source>
        <dbReference type="SAM" id="MobiDB-lite"/>
    </source>
</evidence>
<feature type="compositionally biased region" description="Low complexity" evidence="1">
    <location>
        <begin position="398"/>
        <end position="411"/>
    </location>
</feature>
<organism evidence="2">
    <name type="scientific">Prasinoderma coloniale</name>
    <dbReference type="NCBI Taxonomy" id="156133"/>
    <lineage>
        <taxon>Eukaryota</taxon>
        <taxon>Viridiplantae</taxon>
        <taxon>Prasinodermophyta</taxon>
        <taxon>Prasinodermophyceae</taxon>
        <taxon>Prasinodermales</taxon>
        <taxon>Prasinodermaceae</taxon>
        <taxon>Prasinoderma</taxon>
    </lineage>
</organism>
<protein>
    <submittedName>
        <fullName evidence="2">Uncharacterized protein</fullName>
    </submittedName>
</protein>
<feature type="compositionally biased region" description="Basic residues" evidence="1">
    <location>
        <begin position="343"/>
        <end position="354"/>
    </location>
</feature>
<feature type="region of interest" description="Disordered" evidence="1">
    <location>
        <begin position="398"/>
        <end position="438"/>
    </location>
</feature>
<dbReference type="AlphaFoldDB" id="A0A7R9XV07"/>
<sequence length="672" mass="70821">MGDTTLRYLTELLNLRCAPELMRLKLFPDAKEVTESLAMVNAARCFLALGQGNAGSGAGAAAAAAASGGEPPREDIILVVGDGATPRTAALFAFMTKGWTCVSVDPLMEAAAQRAGGKYDGSAEASEEYGTFHHPWESVEGLRVVPRCMEQAVIRARRLVIVLMHAHIPLDVVSQCIDCVACEGVIACPCCNWAPAQALWRGMAPNFVYEDPAMLSDRREVRVWAPPGGPVRIAGLSMSVCAPAGATSHPSRAAQGTAEYEQRRPADADSSSSARAWRSAQMQSLPHEWGPYVHIEAEATRAAAGSRSVGMAVMAAQAAQQAANEAEMQVRALKRSAKEKGAGKKRAKEARKKAAGQQEQGGGEQQHRHHQHRQQEAGIQASGADDVVGDAAGGVDVAVGQGASAGPQQQGDPSCGGTESTQHLRPPRDGSAAGVGAGASEGAVGAVHQGVQGDEPNRAEEEIAEAGRVLKERSILVRQERERLRVALVEQSLRDRTEAARARAVALGVDDADALDVEDASAVLQFVTTYTANAPVFEAKLEDTVALESLPSVRVKGRVTSVRVRNRFLAFLTLTDIVEAADGADERNERTLAAEAALAPSCQVLLSASHLKYPDAAPFTAVSSAIKTGDVIICAGAVGRTKRGGLTLFCGRVEFVSVPMPDPLYMPQTRIG</sequence>
<feature type="region of interest" description="Disordered" evidence="1">
    <location>
        <begin position="247"/>
        <end position="279"/>
    </location>
</feature>